<dbReference type="AlphaFoldDB" id="A0A366XSN3"/>
<dbReference type="Gene3D" id="1.25.40.10">
    <property type="entry name" value="Tetratricopeptide repeat domain"/>
    <property type="match status" value="1"/>
</dbReference>
<dbReference type="Proteomes" id="UP000253314">
    <property type="component" value="Unassembled WGS sequence"/>
</dbReference>
<feature type="repeat" description="TPR" evidence="3">
    <location>
        <begin position="338"/>
        <end position="371"/>
    </location>
</feature>
<gene>
    <name evidence="4" type="ORF">DS031_14265</name>
</gene>
<dbReference type="Pfam" id="PF13181">
    <property type="entry name" value="TPR_8"/>
    <property type="match status" value="2"/>
</dbReference>
<evidence type="ECO:0000256" key="1">
    <source>
        <dbReference type="ARBA" id="ARBA00022737"/>
    </source>
</evidence>
<keyword evidence="5" id="KW-1185">Reference proteome</keyword>
<dbReference type="PANTHER" id="PTHR45586">
    <property type="entry name" value="TPR REPEAT-CONTAINING PROTEIN PA4667"/>
    <property type="match status" value="1"/>
</dbReference>
<organism evidence="4 5">
    <name type="scientific">Bacillus taeanensis</name>
    <dbReference type="NCBI Taxonomy" id="273032"/>
    <lineage>
        <taxon>Bacteria</taxon>
        <taxon>Bacillati</taxon>
        <taxon>Bacillota</taxon>
        <taxon>Bacilli</taxon>
        <taxon>Bacillales</taxon>
        <taxon>Bacillaceae</taxon>
        <taxon>Bacillus</taxon>
    </lineage>
</organism>
<dbReference type="EMBL" id="QOCW01000015">
    <property type="protein sequence ID" value="RBW68897.1"/>
    <property type="molecule type" value="Genomic_DNA"/>
</dbReference>
<proteinExistence type="predicted"/>
<dbReference type="PROSITE" id="PS50005">
    <property type="entry name" value="TPR"/>
    <property type="match status" value="2"/>
</dbReference>
<evidence type="ECO:0000313" key="5">
    <source>
        <dbReference type="Proteomes" id="UP000253314"/>
    </source>
</evidence>
<dbReference type="InterPro" id="IPR019734">
    <property type="entry name" value="TPR_rpt"/>
</dbReference>
<dbReference type="RefSeq" id="WP_113806751.1">
    <property type="nucleotide sequence ID" value="NZ_QOCW01000015.1"/>
</dbReference>
<reference evidence="4 5" key="1">
    <citation type="submission" date="2018-07" db="EMBL/GenBank/DDBJ databases">
        <title>Lottiidibacillus patelloidae gen. nov., sp. nov., isolated from the intestinal tract of a marine limpet and the reclassification of B. taeanensis BH030017T, B. algicola KMM 3737T and B. hwajinpoensis SW-72T as genus Lottiidibacillus.</title>
        <authorList>
            <person name="Liu R."/>
            <person name="Huang Z."/>
        </authorList>
    </citation>
    <scope>NUCLEOTIDE SEQUENCE [LARGE SCALE GENOMIC DNA]</scope>
    <source>
        <strain evidence="4 5">BH030017</strain>
    </source>
</reference>
<comment type="caution">
    <text evidence="4">The sequence shown here is derived from an EMBL/GenBank/DDBJ whole genome shotgun (WGS) entry which is preliminary data.</text>
</comment>
<dbReference type="OrthoDB" id="2836682at2"/>
<feature type="repeat" description="TPR" evidence="3">
    <location>
        <begin position="304"/>
        <end position="337"/>
    </location>
</feature>
<evidence type="ECO:0000256" key="3">
    <source>
        <dbReference type="PROSITE-ProRule" id="PRU00339"/>
    </source>
</evidence>
<dbReference type="SMART" id="SM00028">
    <property type="entry name" value="TPR"/>
    <property type="match status" value="3"/>
</dbReference>
<keyword evidence="1" id="KW-0677">Repeat</keyword>
<dbReference type="InterPro" id="IPR011990">
    <property type="entry name" value="TPR-like_helical_dom_sf"/>
</dbReference>
<dbReference type="SUPFAM" id="SSF48452">
    <property type="entry name" value="TPR-like"/>
    <property type="match status" value="1"/>
</dbReference>
<evidence type="ECO:0000256" key="2">
    <source>
        <dbReference type="ARBA" id="ARBA00022803"/>
    </source>
</evidence>
<protein>
    <submittedName>
        <fullName evidence="4">Uncharacterized protein</fullName>
    </submittedName>
</protein>
<evidence type="ECO:0000313" key="4">
    <source>
        <dbReference type="EMBL" id="RBW68897.1"/>
    </source>
</evidence>
<dbReference type="PANTHER" id="PTHR45586:SF1">
    <property type="entry name" value="LIPOPOLYSACCHARIDE ASSEMBLY PROTEIN B"/>
    <property type="match status" value="1"/>
</dbReference>
<accession>A0A366XSN3</accession>
<dbReference type="PROSITE" id="PS50293">
    <property type="entry name" value="TPR_REGION"/>
    <property type="match status" value="1"/>
</dbReference>
<keyword evidence="2 3" id="KW-0802">TPR repeat</keyword>
<sequence>MINDKYIDIKSDYIKIVKKGEHLPTLVAFTNAGVPKGKFKPYKAILNVEANIIFLNDKNYRWYTGGIDGLTDNCENSAVKIVEMAREIGNGKVYTFGSSMGAFGATLYAMLGNADGCLAFSLESKLGYEGSRSSRSKYIMENKNIIKYNDLKLLIQEKKVPLTLFVPENDESDLFGAHHILHLENIKITSIRGSEHPGLQLFQNGDLEKLVNEYVRNGSIISSYQRRGTIFENPDCIPEIYNIFRKKNSLTKQDWLNSLLELSQQWPTVPFIQLRLGEAYYANGHPQGAELSWRKTIELSDYQYEAYVKLGSLLRRKGQLKEALSLIEKGIEINPLFAHGYANLGLVYFDLQQFDLAEKFARKAIEINGGNIGFQKNLAKILVESAKIKMTEANDIYLKLTK</sequence>
<name>A0A366XSN3_9BACI</name>
<dbReference type="InterPro" id="IPR051012">
    <property type="entry name" value="CellSynth/LPSAsmb/PSIAsmb"/>
</dbReference>